<accession>A0A382D5P2</accession>
<evidence type="ECO:0000256" key="6">
    <source>
        <dbReference type="ARBA" id="ARBA00023136"/>
    </source>
</evidence>
<gene>
    <name evidence="8" type="ORF">METZ01_LOCUS186303</name>
</gene>
<evidence type="ECO:0000256" key="7">
    <source>
        <dbReference type="ARBA" id="ARBA00023237"/>
    </source>
</evidence>
<keyword evidence="5" id="KW-0732">Signal</keyword>
<name>A0A382D5P2_9ZZZZ</name>
<dbReference type="InterPro" id="IPR022441">
    <property type="entry name" value="Para_beta_helix_rpt-2"/>
</dbReference>
<protein>
    <submittedName>
        <fullName evidence="8">Uncharacterized protein</fullName>
    </submittedName>
</protein>
<keyword evidence="4" id="KW-0964">Secreted</keyword>
<comment type="subcellular location">
    <subcellularLocation>
        <location evidence="1">Cell envelope</location>
    </subcellularLocation>
    <subcellularLocation>
        <location evidence="2">Cell outer membrane</location>
    </subcellularLocation>
    <subcellularLocation>
        <location evidence="3">Secreted</location>
    </subcellularLocation>
</comment>
<evidence type="ECO:0000256" key="5">
    <source>
        <dbReference type="ARBA" id="ARBA00022729"/>
    </source>
</evidence>
<dbReference type="InterPro" id="IPR011050">
    <property type="entry name" value="Pectin_lyase_fold/virulence"/>
</dbReference>
<feature type="non-terminal residue" evidence="8">
    <location>
        <position position="290"/>
    </location>
</feature>
<dbReference type="SUPFAM" id="SSF51126">
    <property type="entry name" value="Pectin lyase-like"/>
    <property type="match status" value="1"/>
</dbReference>
<dbReference type="NCBIfam" id="TIGR03804">
    <property type="entry name" value="para_beta_helix"/>
    <property type="match status" value="1"/>
</dbReference>
<evidence type="ECO:0000256" key="1">
    <source>
        <dbReference type="ARBA" id="ARBA00004196"/>
    </source>
</evidence>
<dbReference type="AlphaFoldDB" id="A0A382D5P2"/>
<dbReference type="EMBL" id="UINC01037650">
    <property type="protein sequence ID" value="SVB33449.1"/>
    <property type="molecule type" value="Genomic_DNA"/>
</dbReference>
<evidence type="ECO:0000256" key="3">
    <source>
        <dbReference type="ARBA" id="ARBA00004613"/>
    </source>
</evidence>
<evidence type="ECO:0000313" key="8">
    <source>
        <dbReference type="EMBL" id="SVB33449.1"/>
    </source>
</evidence>
<proteinExistence type="predicted"/>
<keyword evidence="6" id="KW-0472">Membrane</keyword>
<dbReference type="InterPro" id="IPR003368">
    <property type="entry name" value="POMP_repeat"/>
</dbReference>
<dbReference type="Gene3D" id="2.160.20.10">
    <property type="entry name" value="Single-stranded right-handed beta-helix, Pectin lyase-like"/>
    <property type="match status" value="1"/>
</dbReference>
<organism evidence="8">
    <name type="scientific">marine metagenome</name>
    <dbReference type="NCBI Taxonomy" id="408172"/>
    <lineage>
        <taxon>unclassified sequences</taxon>
        <taxon>metagenomes</taxon>
        <taxon>ecological metagenomes</taxon>
    </lineage>
</organism>
<reference evidence="8" key="1">
    <citation type="submission" date="2018-05" db="EMBL/GenBank/DDBJ databases">
        <authorList>
            <person name="Lanie J.A."/>
            <person name="Ng W.-L."/>
            <person name="Kazmierczak K.M."/>
            <person name="Andrzejewski T.M."/>
            <person name="Davidsen T.M."/>
            <person name="Wayne K.J."/>
            <person name="Tettelin H."/>
            <person name="Glass J.I."/>
            <person name="Rusch D."/>
            <person name="Podicherti R."/>
            <person name="Tsui H.-C.T."/>
            <person name="Winkler M.E."/>
        </authorList>
    </citation>
    <scope>NUCLEOTIDE SEQUENCE</scope>
</reference>
<sequence>MDRNLCAPLVKKRSMFTVGLMILVLGCHWLHAATVSVPEEQPTIQAGIEATVDGDTVLVSSGTYTGTGNVNLDFKGKTITVKSVNGASTAIIDCQNQNIRGVYFHSGETFSSILDGFTITGGKATGVWPNNIGGGIYCNKSSPTIINCIIIGNQASNGGGILCAESSPDVVNCIITKNQAQKNGGGIYCSNNSSSRFINCTITNNQSKAGGGIYGFNNLSLTLINTIVWADSPQAIYFSDSGIPNEIAVSYSCVQDGQAGIVTNDNGIINWGNGNIVGDPIFVDANAGDY</sequence>
<dbReference type="InterPro" id="IPR012334">
    <property type="entry name" value="Pectin_lyas_fold"/>
</dbReference>
<dbReference type="PROSITE" id="PS51257">
    <property type="entry name" value="PROKAR_LIPOPROTEIN"/>
    <property type="match status" value="1"/>
</dbReference>
<keyword evidence="7" id="KW-0998">Cell outer membrane</keyword>
<evidence type="ECO:0000256" key="4">
    <source>
        <dbReference type="ARBA" id="ARBA00022525"/>
    </source>
</evidence>
<dbReference type="Pfam" id="PF02415">
    <property type="entry name" value="Chlam_PMP"/>
    <property type="match status" value="2"/>
</dbReference>
<evidence type="ECO:0000256" key="2">
    <source>
        <dbReference type="ARBA" id="ARBA00004442"/>
    </source>
</evidence>